<feature type="region of interest" description="Disordered" evidence="1">
    <location>
        <begin position="504"/>
        <end position="556"/>
    </location>
</feature>
<evidence type="ECO:0000256" key="1">
    <source>
        <dbReference type="SAM" id="MobiDB-lite"/>
    </source>
</evidence>
<dbReference type="GeneID" id="89972252"/>
<reference evidence="2 3" key="1">
    <citation type="submission" date="2023-08" db="EMBL/GenBank/DDBJ databases">
        <title>Black Yeasts Isolated from many extreme environments.</title>
        <authorList>
            <person name="Coleine C."/>
            <person name="Stajich J.E."/>
            <person name="Selbmann L."/>
        </authorList>
    </citation>
    <scope>NUCLEOTIDE SEQUENCE [LARGE SCALE GENOMIC DNA]</scope>
    <source>
        <strain evidence="2 3">CCFEE 5792</strain>
    </source>
</reference>
<name>A0AAV9N7G2_9EURO</name>
<dbReference type="RefSeq" id="XP_064704764.1">
    <property type="nucleotide sequence ID" value="XM_064847652.1"/>
</dbReference>
<feature type="region of interest" description="Disordered" evidence="1">
    <location>
        <begin position="99"/>
        <end position="215"/>
    </location>
</feature>
<feature type="compositionally biased region" description="Low complexity" evidence="1">
    <location>
        <begin position="178"/>
        <end position="196"/>
    </location>
</feature>
<protein>
    <submittedName>
        <fullName evidence="2">Uncharacterized protein</fullName>
    </submittedName>
</protein>
<feature type="compositionally biased region" description="Basic and acidic residues" evidence="1">
    <location>
        <begin position="139"/>
        <end position="153"/>
    </location>
</feature>
<feature type="compositionally biased region" description="Basic and acidic residues" evidence="1">
    <location>
        <begin position="517"/>
        <end position="526"/>
    </location>
</feature>
<evidence type="ECO:0000313" key="2">
    <source>
        <dbReference type="EMBL" id="KAK5049954.1"/>
    </source>
</evidence>
<dbReference type="AlphaFoldDB" id="A0AAV9N7G2"/>
<evidence type="ECO:0000313" key="3">
    <source>
        <dbReference type="Proteomes" id="UP001358417"/>
    </source>
</evidence>
<feature type="region of interest" description="Disordered" evidence="1">
    <location>
        <begin position="1"/>
        <end position="74"/>
    </location>
</feature>
<gene>
    <name evidence="2" type="ORF">LTR84_004073</name>
</gene>
<dbReference type="Proteomes" id="UP001358417">
    <property type="component" value="Unassembled WGS sequence"/>
</dbReference>
<comment type="caution">
    <text evidence="2">The sequence shown here is derived from an EMBL/GenBank/DDBJ whole genome shotgun (WGS) entry which is preliminary data.</text>
</comment>
<proteinExistence type="predicted"/>
<keyword evidence="3" id="KW-1185">Reference proteome</keyword>
<accession>A0AAV9N7G2</accession>
<sequence>MSMFESQMSFAMASGYSHHRPTLTRSRSHTDPTRADVPPEQEEAHAPPSGKPSSSRPQHARSKSYLAPGDTKSHSRTAILAGPATAALEKTAEKLPRLHLPGSSHRHHNHSLSHSQSGEKHSSSKNGHYRRHRTTQSEAHPRNFDYKQDKDKPSGLNLPHLVAGLNAERERRTQQATSLNNNNYTSNNLSSSSPLSARYGDIQRNFGPSDSNYADYASGGRYDLRRRATSDPDRAPLVRKTSFELLLERGEQTRFARRLYVKKDEILRRDDELAAAEDEMRSRVNEITTTGVEMTRRLDYGYYNLLEKVNNLVGTITSFQSLAKQTGQLVHNFEKETHRLDTDTRHRADVFKQTFQTRDQKALTLSERGKAASRRAEDLSQRLENARTILQNWEQREASTRRSWDRVKSVCWYTVLSVTFLLVSLILAREAWLHGDPVKTGLGVHSEGSWNKSLRLGSSGGRDSALAGGHDPAALNEQMLRTNENIPQDVKNLLLEIAERNREHKHHVLPGVPEGSSSREEDRADGRSGPAVRYVQQQQQQQEDREDPRLTTFDEL</sequence>
<organism evidence="2 3">
    <name type="scientific">Exophiala bonariae</name>
    <dbReference type="NCBI Taxonomy" id="1690606"/>
    <lineage>
        <taxon>Eukaryota</taxon>
        <taxon>Fungi</taxon>
        <taxon>Dikarya</taxon>
        <taxon>Ascomycota</taxon>
        <taxon>Pezizomycotina</taxon>
        <taxon>Eurotiomycetes</taxon>
        <taxon>Chaetothyriomycetidae</taxon>
        <taxon>Chaetothyriales</taxon>
        <taxon>Herpotrichiellaceae</taxon>
        <taxon>Exophiala</taxon>
    </lineage>
</organism>
<dbReference type="EMBL" id="JAVRRD010000018">
    <property type="protein sequence ID" value="KAK5049954.1"/>
    <property type="molecule type" value="Genomic_DNA"/>
</dbReference>